<proteinExistence type="predicted"/>
<organism evidence="1 2">
    <name type="scientific">Mycena rosella</name>
    <name type="common">Pink bonnet</name>
    <name type="synonym">Agaricus rosellus</name>
    <dbReference type="NCBI Taxonomy" id="1033263"/>
    <lineage>
        <taxon>Eukaryota</taxon>
        <taxon>Fungi</taxon>
        <taxon>Dikarya</taxon>
        <taxon>Basidiomycota</taxon>
        <taxon>Agaricomycotina</taxon>
        <taxon>Agaricomycetes</taxon>
        <taxon>Agaricomycetidae</taxon>
        <taxon>Agaricales</taxon>
        <taxon>Marasmiineae</taxon>
        <taxon>Mycenaceae</taxon>
        <taxon>Mycena</taxon>
    </lineage>
</organism>
<name>A0AAD7G7V1_MYCRO</name>
<reference evidence="1" key="1">
    <citation type="submission" date="2023-03" db="EMBL/GenBank/DDBJ databases">
        <title>Massive genome expansion in bonnet fungi (Mycena s.s.) driven by repeated elements and novel gene families across ecological guilds.</title>
        <authorList>
            <consortium name="Lawrence Berkeley National Laboratory"/>
            <person name="Harder C.B."/>
            <person name="Miyauchi S."/>
            <person name="Viragh M."/>
            <person name="Kuo A."/>
            <person name="Thoen E."/>
            <person name="Andreopoulos B."/>
            <person name="Lu D."/>
            <person name="Skrede I."/>
            <person name="Drula E."/>
            <person name="Henrissat B."/>
            <person name="Morin E."/>
            <person name="Kohler A."/>
            <person name="Barry K."/>
            <person name="LaButti K."/>
            <person name="Morin E."/>
            <person name="Salamov A."/>
            <person name="Lipzen A."/>
            <person name="Mereny Z."/>
            <person name="Hegedus B."/>
            <person name="Baldrian P."/>
            <person name="Stursova M."/>
            <person name="Weitz H."/>
            <person name="Taylor A."/>
            <person name="Grigoriev I.V."/>
            <person name="Nagy L.G."/>
            <person name="Martin F."/>
            <person name="Kauserud H."/>
        </authorList>
    </citation>
    <scope>NUCLEOTIDE SEQUENCE</scope>
    <source>
        <strain evidence="1">CBHHK067</strain>
    </source>
</reference>
<evidence type="ECO:0000313" key="1">
    <source>
        <dbReference type="EMBL" id="KAJ7668180.1"/>
    </source>
</evidence>
<keyword evidence="2" id="KW-1185">Reference proteome</keyword>
<dbReference type="EMBL" id="JARKIE010000196">
    <property type="protein sequence ID" value="KAJ7668180.1"/>
    <property type="molecule type" value="Genomic_DNA"/>
</dbReference>
<sequence length="90" mass="9327">MLRNPSYSVRALEAAPTPSGCDAADFQPNVDCAMSANFSGCVVNRAHVLQKCCTGVGSTAAFVNGTCGCPYNATAGFTSYKKFFGCVEAV</sequence>
<dbReference type="AlphaFoldDB" id="A0AAD7G7V1"/>
<protein>
    <submittedName>
        <fullName evidence="1">Uncharacterized protein</fullName>
    </submittedName>
</protein>
<gene>
    <name evidence="1" type="ORF">B0H17DRAFT_1210036</name>
</gene>
<evidence type="ECO:0000313" key="2">
    <source>
        <dbReference type="Proteomes" id="UP001221757"/>
    </source>
</evidence>
<dbReference type="Proteomes" id="UP001221757">
    <property type="component" value="Unassembled WGS sequence"/>
</dbReference>
<accession>A0AAD7G7V1</accession>
<comment type="caution">
    <text evidence="1">The sequence shown here is derived from an EMBL/GenBank/DDBJ whole genome shotgun (WGS) entry which is preliminary data.</text>
</comment>